<dbReference type="GO" id="GO:0008138">
    <property type="term" value="F:protein tyrosine/serine/threonine phosphatase activity"/>
    <property type="evidence" value="ECO:0007669"/>
    <property type="project" value="UniProtKB-UniRule"/>
</dbReference>
<comment type="function">
    <text evidence="7">Dual specificity phosphatase able to dephosphorylate phosphotyrosine, phosphoserine and phosphothreonine residues, with a preference for phosphotyrosine as a substrate.</text>
</comment>
<dbReference type="EC" id="3.1.3.16" evidence="7"/>
<accession>A0A8K0KP31</accession>
<dbReference type="GO" id="GO:0033549">
    <property type="term" value="F:MAP kinase phosphatase activity"/>
    <property type="evidence" value="ECO:0007669"/>
    <property type="project" value="TreeGrafter"/>
</dbReference>
<evidence type="ECO:0000256" key="2">
    <source>
        <dbReference type="ARBA" id="ARBA00022801"/>
    </source>
</evidence>
<organism evidence="11 12">
    <name type="scientific">Ladona fulva</name>
    <name type="common">Scarce chaser dragonfly</name>
    <name type="synonym">Libellula fulva</name>
    <dbReference type="NCBI Taxonomy" id="123851"/>
    <lineage>
        <taxon>Eukaryota</taxon>
        <taxon>Metazoa</taxon>
        <taxon>Ecdysozoa</taxon>
        <taxon>Arthropoda</taxon>
        <taxon>Hexapoda</taxon>
        <taxon>Insecta</taxon>
        <taxon>Pterygota</taxon>
        <taxon>Palaeoptera</taxon>
        <taxon>Odonata</taxon>
        <taxon>Epiprocta</taxon>
        <taxon>Anisoptera</taxon>
        <taxon>Libelluloidea</taxon>
        <taxon>Libellulidae</taxon>
        <taxon>Ladona</taxon>
    </lineage>
</organism>
<evidence type="ECO:0000256" key="4">
    <source>
        <dbReference type="ARBA" id="ARBA00047761"/>
    </source>
</evidence>
<dbReference type="GO" id="GO:0004722">
    <property type="term" value="F:protein serine/threonine phosphatase activity"/>
    <property type="evidence" value="ECO:0007669"/>
    <property type="project" value="UniProtKB-EC"/>
</dbReference>
<dbReference type="GO" id="GO:0005737">
    <property type="term" value="C:cytoplasm"/>
    <property type="evidence" value="ECO:0007669"/>
    <property type="project" value="TreeGrafter"/>
</dbReference>
<dbReference type="EC" id="3.1.3.48" evidence="7"/>
<proteinExistence type="inferred from homology"/>
<dbReference type="GO" id="GO:0043409">
    <property type="term" value="P:negative regulation of MAPK cascade"/>
    <property type="evidence" value="ECO:0007669"/>
    <property type="project" value="TreeGrafter"/>
</dbReference>
<evidence type="ECO:0000259" key="10">
    <source>
        <dbReference type="PROSITE" id="PS50056"/>
    </source>
</evidence>
<dbReference type="PROSITE" id="PS00383">
    <property type="entry name" value="TYR_PHOSPHATASE_1"/>
    <property type="match status" value="1"/>
</dbReference>
<comment type="catalytic activity">
    <reaction evidence="4 7">
        <text>O-phospho-L-seryl-[protein] + H2O = L-seryl-[protein] + phosphate</text>
        <dbReference type="Rhea" id="RHEA:20629"/>
        <dbReference type="Rhea" id="RHEA-COMP:9863"/>
        <dbReference type="Rhea" id="RHEA-COMP:11604"/>
        <dbReference type="ChEBI" id="CHEBI:15377"/>
        <dbReference type="ChEBI" id="CHEBI:29999"/>
        <dbReference type="ChEBI" id="CHEBI:43474"/>
        <dbReference type="ChEBI" id="CHEBI:83421"/>
        <dbReference type="EC" id="3.1.3.16"/>
    </reaction>
</comment>
<reference evidence="11" key="1">
    <citation type="submission" date="2013-04" db="EMBL/GenBank/DDBJ databases">
        <authorList>
            <person name="Qu J."/>
            <person name="Murali S.C."/>
            <person name="Bandaranaike D."/>
            <person name="Bellair M."/>
            <person name="Blankenburg K."/>
            <person name="Chao H."/>
            <person name="Dinh H."/>
            <person name="Doddapaneni H."/>
            <person name="Downs B."/>
            <person name="Dugan-Rocha S."/>
            <person name="Elkadiri S."/>
            <person name="Gnanaolivu R.D."/>
            <person name="Hernandez B."/>
            <person name="Javaid M."/>
            <person name="Jayaseelan J.C."/>
            <person name="Lee S."/>
            <person name="Li M."/>
            <person name="Ming W."/>
            <person name="Munidasa M."/>
            <person name="Muniz J."/>
            <person name="Nguyen L."/>
            <person name="Ongeri F."/>
            <person name="Osuji N."/>
            <person name="Pu L.-L."/>
            <person name="Puazo M."/>
            <person name="Qu C."/>
            <person name="Quiroz J."/>
            <person name="Raj R."/>
            <person name="Weissenberger G."/>
            <person name="Xin Y."/>
            <person name="Zou X."/>
            <person name="Han Y."/>
            <person name="Richards S."/>
            <person name="Worley K."/>
            <person name="Muzny D."/>
            <person name="Gibbs R."/>
        </authorList>
    </citation>
    <scope>NUCLEOTIDE SEQUENCE</scope>
    <source>
        <strain evidence="11">Sampled in the wild</strain>
    </source>
</reference>
<dbReference type="PRINTS" id="PR01908">
    <property type="entry name" value="ADSPHPHTASE"/>
</dbReference>
<keyword evidence="12" id="KW-1185">Reference proteome</keyword>
<evidence type="ECO:0000256" key="7">
    <source>
        <dbReference type="RuleBase" id="RU366038"/>
    </source>
</evidence>
<comment type="catalytic activity">
    <reaction evidence="7">
        <text>O-phospho-L-tyrosyl-[protein] + H2O = L-tyrosyl-[protein] + phosphate</text>
        <dbReference type="Rhea" id="RHEA:10684"/>
        <dbReference type="Rhea" id="RHEA-COMP:10136"/>
        <dbReference type="Rhea" id="RHEA-COMP:20101"/>
        <dbReference type="ChEBI" id="CHEBI:15377"/>
        <dbReference type="ChEBI" id="CHEBI:43474"/>
        <dbReference type="ChEBI" id="CHEBI:46858"/>
        <dbReference type="ChEBI" id="CHEBI:61978"/>
        <dbReference type="EC" id="3.1.3.48"/>
    </reaction>
</comment>
<evidence type="ECO:0000256" key="3">
    <source>
        <dbReference type="ARBA" id="ARBA00022912"/>
    </source>
</evidence>
<feature type="domain" description="Tyrosine-protein phosphatase" evidence="9">
    <location>
        <begin position="67"/>
        <end position="222"/>
    </location>
</feature>
<dbReference type="GO" id="GO:0004725">
    <property type="term" value="F:protein tyrosine phosphatase activity"/>
    <property type="evidence" value="ECO:0007669"/>
    <property type="project" value="UniProtKB-EC"/>
</dbReference>
<comment type="catalytic activity">
    <reaction evidence="5 7">
        <text>O-phospho-L-threonyl-[protein] + H2O = L-threonyl-[protein] + phosphate</text>
        <dbReference type="Rhea" id="RHEA:47004"/>
        <dbReference type="Rhea" id="RHEA-COMP:11060"/>
        <dbReference type="Rhea" id="RHEA-COMP:11605"/>
        <dbReference type="ChEBI" id="CHEBI:15377"/>
        <dbReference type="ChEBI" id="CHEBI:30013"/>
        <dbReference type="ChEBI" id="CHEBI:43474"/>
        <dbReference type="ChEBI" id="CHEBI:61977"/>
        <dbReference type="EC" id="3.1.3.16"/>
    </reaction>
</comment>
<gene>
    <name evidence="11" type="ORF">J437_LFUL018679</name>
</gene>
<evidence type="ECO:0000256" key="6">
    <source>
        <dbReference type="PIRSR" id="PIRSR620405-1"/>
    </source>
</evidence>
<feature type="domain" description="Tyrosine specific protein phosphatases" evidence="10">
    <location>
        <begin position="144"/>
        <end position="201"/>
    </location>
</feature>
<dbReference type="InterPro" id="IPR020422">
    <property type="entry name" value="TYR_PHOSPHATASE_DUAL_dom"/>
</dbReference>
<dbReference type="InterPro" id="IPR020405">
    <property type="entry name" value="Atypical_DUSP_subfamA"/>
</dbReference>
<comment type="similarity">
    <text evidence="1 7">Belongs to the protein-tyrosine phosphatase family. Non-receptor class dual specificity subfamily.</text>
</comment>
<dbReference type="EMBL" id="KZ309454">
    <property type="protein sequence ID" value="KAG8238854.1"/>
    <property type="molecule type" value="Genomic_DNA"/>
</dbReference>
<evidence type="ECO:0000256" key="8">
    <source>
        <dbReference type="SAM" id="MobiDB-lite"/>
    </source>
</evidence>
<dbReference type="Gene3D" id="3.90.190.10">
    <property type="entry name" value="Protein tyrosine phosphatase superfamily"/>
    <property type="match status" value="1"/>
</dbReference>
<evidence type="ECO:0000313" key="11">
    <source>
        <dbReference type="EMBL" id="KAG8238854.1"/>
    </source>
</evidence>
<dbReference type="SUPFAM" id="SSF52799">
    <property type="entry name" value="(Phosphotyrosine protein) phosphatases II"/>
    <property type="match status" value="1"/>
</dbReference>
<dbReference type="AlphaFoldDB" id="A0A8K0KP31"/>
<evidence type="ECO:0000256" key="1">
    <source>
        <dbReference type="ARBA" id="ARBA00008601"/>
    </source>
</evidence>
<dbReference type="PRINTS" id="PR01909">
    <property type="entry name" value="ADSPHPHTASEA"/>
</dbReference>
<evidence type="ECO:0000259" key="9">
    <source>
        <dbReference type="PROSITE" id="PS50054"/>
    </source>
</evidence>
<dbReference type="OrthoDB" id="253091at2759"/>
<comment type="caution">
    <text evidence="11">The sequence shown here is derived from an EMBL/GenBank/DDBJ whole genome shotgun (WGS) entry which is preliminary data.</text>
</comment>
<reference evidence="11" key="2">
    <citation type="submission" date="2017-10" db="EMBL/GenBank/DDBJ databases">
        <title>Ladona fulva Genome sequencing and assembly.</title>
        <authorList>
            <person name="Murali S."/>
            <person name="Richards S."/>
            <person name="Bandaranaike D."/>
            <person name="Bellair M."/>
            <person name="Blankenburg K."/>
            <person name="Chao H."/>
            <person name="Dinh H."/>
            <person name="Doddapaneni H."/>
            <person name="Dugan-Rocha S."/>
            <person name="Elkadiri S."/>
            <person name="Gnanaolivu R."/>
            <person name="Hernandez B."/>
            <person name="Skinner E."/>
            <person name="Javaid M."/>
            <person name="Lee S."/>
            <person name="Li M."/>
            <person name="Ming W."/>
            <person name="Munidasa M."/>
            <person name="Muniz J."/>
            <person name="Nguyen L."/>
            <person name="Hughes D."/>
            <person name="Osuji N."/>
            <person name="Pu L.-L."/>
            <person name="Puazo M."/>
            <person name="Qu C."/>
            <person name="Quiroz J."/>
            <person name="Raj R."/>
            <person name="Weissenberger G."/>
            <person name="Xin Y."/>
            <person name="Zou X."/>
            <person name="Han Y."/>
            <person name="Worley K."/>
            <person name="Muzny D."/>
            <person name="Gibbs R."/>
        </authorList>
    </citation>
    <scope>NUCLEOTIDE SEQUENCE</scope>
    <source>
        <strain evidence="11">Sampled in the wild</strain>
    </source>
</reference>
<dbReference type="InterPro" id="IPR000387">
    <property type="entry name" value="Tyr_Pase_dom"/>
</dbReference>
<protein>
    <recommendedName>
        <fullName evidence="7">Dual specificity protein phosphatase</fullName>
        <ecNumber evidence="7">3.1.3.16</ecNumber>
        <ecNumber evidence="7">3.1.3.48</ecNumber>
    </recommendedName>
</protein>
<dbReference type="InterPro" id="IPR029021">
    <property type="entry name" value="Prot-tyrosine_phosphatase-like"/>
</dbReference>
<keyword evidence="2 7" id="KW-0378">Hydrolase</keyword>
<name>A0A8K0KP31_LADFU</name>
<keyword evidence="3 7" id="KW-0904">Protein phosphatase</keyword>
<dbReference type="InterPro" id="IPR016130">
    <property type="entry name" value="Tyr_Pase_AS"/>
</dbReference>
<dbReference type="Proteomes" id="UP000792457">
    <property type="component" value="Unassembled WGS sequence"/>
</dbReference>
<dbReference type="PANTHER" id="PTHR45682:SF1">
    <property type="entry name" value="DUAL SPECIFICITY PROTEIN PHOSPHATASE 3"/>
    <property type="match status" value="1"/>
</dbReference>
<dbReference type="PROSITE" id="PS50054">
    <property type="entry name" value="TYR_PHOSPHATASE_DUAL"/>
    <property type="match status" value="1"/>
</dbReference>
<dbReference type="CDD" id="cd14515">
    <property type="entry name" value="DUSP3-like"/>
    <property type="match status" value="1"/>
</dbReference>
<evidence type="ECO:0000313" key="12">
    <source>
        <dbReference type="Proteomes" id="UP000792457"/>
    </source>
</evidence>
<feature type="active site" description="Phosphocysteine intermediate" evidence="6">
    <location>
        <position position="167"/>
    </location>
</feature>
<dbReference type="PROSITE" id="PS50056">
    <property type="entry name" value="TYR_PHOSPHATASE_2"/>
    <property type="match status" value="1"/>
</dbReference>
<evidence type="ECO:0000256" key="5">
    <source>
        <dbReference type="ARBA" id="ARBA00048336"/>
    </source>
</evidence>
<dbReference type="PANTHER" id="PTHR45682">
    <property type="entry name" value="AGAP008228-PA"/>
    <property type="match status" value="1"/>
</dbReference>
<dbReference type="SMART" id="SM00195">
    <property type="entry name" value="DSPc"/>
    <property type="match status" value="1"/>
</dbReference>
<sequence>MISRSRSSFCVIRRKRLPLSGWKLRNSTEVRQAARAKKESAASSNEASVLSCPEDQDRLSQKDATGQPCLYHQGTPRYSQIIWRQTALDIKTLKNIGITHVLNASEGSETYKGFVNTGASYYSSAGIKYKGFPAYDNLSYDLSQHFSDAAEFIDDALKSHGKVLVHCYMGVSRSATLVLAFLMIKRAMTAQDAIKIVRSKREINPNSNFLQQLCNLNGLLMSRCY</sequence>
<feature type="region of interest" description="Disordered" evidence="8">
    <location>
        <begin position="37"/>
        <end position="67"/>
    </location>
</feature>
<dbReference type="Pfam" id="PF00782">
    <property type="entry name" value="DSPc"/>
    <property type="match status" value="1"/>
</dbReference>
<dbReference type="InterPro" id="IPR000340">
    <property type="entry name" value="Dual-sp_phosphatase_cat-dom"/>
</dbReference>